<sequence length="133" mass="15848">MKQETKIIIRQIVLSLVFLALYFVTDPFLNVIFFFLWFQTLRELLLGIRLKKRKYTSIVTYNISRFLACLLIVLTCYSIVRRIFQGIIVSHIIIDWLSSRLWVAFVINYLLDDTLRLGKWLDRRLKSNKASKS</sequence>
<keyword evidence="1" id="KW-0812">Transmembrane</keyword>
<feature type="transmembrane region" description="Helical" evidence="1">
    <location>
        <begin position="58"/>
        <end position="80"/>
    </location>
</feature>
<evidence type="ECO:0000256" key="1">
    <source>
        <dbReference type="SAM" id="Phobius"/>
    </source>
</evidence>
<name>A0A231QG46_9LACO</name>
<dbReference type="RefSeq" id="WP_089145062.1">
    <property type="nucleotide sequence ID" value="NZ_LUGD01000075.1"/>
</dbReference>
<reference evidence="2 3" key="1">
    <citation type="submission" date="2016-03" db="EMBL/GenBank/DDBJ databases">
        <title>Sequencing of Lactobacillus Species from Commercial Turkeys.</title>
        <authorList>
            <person name="Johnson T.J."/>
            <person name="Youmans B.P."/>
            <person name="Case K.A."/>
        </authorList>
    </citation>
    <scope>NUCLEOTIDE SEQUENCE [LARGE SCALE GENOMIC DNA]</scope>
    <source>
        <strain evidence="2 3">UMNLA1</strain>
    </source>
</reference>
<dbReference type="AlphaFoldDB" id="A0A231QG46"/>
<gene>
    <name evidence="2" type="ORF">AYP69_01245</name>
</gene>
<feature type="transmembrane region" description="Helical" evidence="1">
    <location>
        <begin position="12"/>
        <end position="38"/>
    </location>
</feature>
<evidence type="ECO:0000313" key="3">
    <source>
        <dbReference type="Proteomes" id="UP000215261"/>
    </source>
</evidence>
<evidence type="ECO:0000313" key="2">
    <source>
        <dbReference type="EMBL" id="OXS37913.1"/>
    </source>
</evidence>
<organism evidence="2 3">
    <name type="scientific">Ligilactobacillus agilis</name>
    <dbReference type="NCBI Taxonomy" id="1601"/>
    <lineage>
        <taxon>Bacteria</taxon>
        <taxon>Bacillati</taxon>
        <taxon>Bacillota</taxon>
        <taxon>Bacilli</taxon>
        <taxon>Lactobacillales</taxon>
        <taxon>Lactobacillaceae</taxon>
        <taxon>Ligilactobacillus</taxon>
    </lineage>
</organism>
<keyword evidence="1" id="KW-1133">Transmembrane helix</keyword>
<keyword evidence="1" id="KW-0472">Membrane</keyword>
<comment type="caution">
    <text evidence="2">The sequence shown here is derived from an EMBL/GenBank/DDBJ whole genome shotgun (WGS) entry which is preliminary data.</text>
</comment>
<dbReference type="EMBL" id="LUGO01000086">
    <property type="protein sequence ID" value="OXS37913.1"/>
    <property type="molecule type" value="Genomic_DNA"/>
</dbReference>
<protein>
    <submittedName>
        <fullName evidence="2">Uncharacterized protein</fullName>
    </submittedName>
</protein>
<dbReference type="Proteomes" id="UP000215261">
    <property type="component" value="Unassembled WGS sequence"/>
</dbReference>
<feature type="transmembrane region" description="Helical" evidence="1">
    <location>
        <begin position="92"/>
        <end position="111"/>
    </location>
</feature>
<accession>A0A231QG46</accession>
<proteinExistence type="predicted"/>